<name>A0ABV4X008_9CYAN</name>
<dbReference type="GO" id="GO:0016746">
    <property type="term" value="F:acyltransferase activity"/>
    <property type="evidence" value="ECO:0007669"/>
    <property type="project" value="UniProtKB-KW"/>
</dbReference>
<reference evidence="2 3" key="1">
    <citation type="submission" date="2024-09" db="EMBL/GenBank/DDBJ databases">
        <title>Floridaenema gen nov. (Aerosakkonemataceae, Aerosakkonematales ord. nov., Cyanobacteria) from benthic tropical and subtropical fresh waters, with the description of four new species.</title>
        <authorList>
            <person name="Moretto J.A."/>
            <person name="Berthold D.E."/>
            <person name="Lefler F.W."/>
            <person name="Huang I.-S."/>
            <person name="Laughinghouse H. IV."/>
        </authorList>
    </citation>
    <scope>NUCLEOTIDE SEQUENCE [LARGE SCALE GENOMIC DNA]</scope>
    <source>
        <strain evidence="2 3">BLCC-F46</strain>
    </source>
</reference>
<evidence type="ECO:0000313" key="3">
    <source>
        <dbReference type="Proteomes" id="UP001576774"/>
    </source>
</evidence>
<proteinExistence type="predicted"/>
<accession>A0ABV4X008</accession>
<evidence type="ECO:0000259" key="1">
    <source>
        <dbReference type="PROSITE" id="PS51186"/>
    </source>
</evidence>
<dbReference type="Proteomes" id="UP001576774">
    <property type="component" value="Unassembled WGS sequence"/>
</dbReference>
<keyword evidence="2" id="KW-0808">Transferase</keyword>
<dbReference type="InterPro" id="IPR016181">
    <property type="entry name" value="Acyl_CoA_acyltransferase"/>
</dbReference>
<dbReference type="SUPFAM" id="SSF55729">
    <property type="entry name" value="Acyl-CoA N-acyltransferases (Nat)"/>
    <property type="match status" value="1"/>
</dbReference>
<organism evidence="2 3">
    <name type="scientific">Floridaenema aerugineum BLCC-F46</name>
    <dbReference type="NCBI Taxonomy" id="3153654"/>
    <lineage>
        <taxon>Bacteria</taxon>
        <taxon>Bacillati</taxon>
        <taxon>Cyanobacteriota</taxon>
        <taxon>Cyanophyceae</taxon>
        <taxon>Oscillatoriophycideae</taxon>
        <taxon>Aerosakkonematales</taxon>
        <taxon>Aerosakkonemataceae</taxon>
        <taxon>Floridanema</taxon>
        <taxon>Floridanema aerugineum</taxon>
    </lineage>
</organism>
<evidence type="ECO:0000313" key="2">
    <source>
        <dbReference type="EMBL" id="MFB2876108.1"/>
    </source>
</evidence>
<comment type="caution">
    <text evidence="2">The sequence shown here is derived from an EMBL/GenBank/DDBJ whole genome shotgun (WGS) entry which is preliminary data.</text>
</comment>
<dbReference type="RefSeq" id="WP_413269248.1">
    <property type="nucleotide sequence ID" value="NZ_JBHFNQ010000040.1"/>
</dbReference>
<dbReference type="Gene3D" id="3.40.630.30">
    <property type="match status" value="1"/>
</dbReference>
<dbReference type="CDD" id="cd04301">
    <property type="entry name" value="NAT_SF"/>
    <property type="match status" value="1"/>
</dbReference>
<dbReference type="PROSITE" id="PS51186">
    <property type="entry name" value="GNAT"/>
    <property type="match status" value="1"/>
</dbReference>
<feature type="domain" description="N-acetyltransferase" evidence="1">
    <location>
        <begin position="1"/>
        <end position="168"/>
    </location>
</feature>
<dbReference type="Pfam" id="PF00583">
    <property type="entry name" value="Acetyltransf_1"/>
    <property type="match status" value="1"/>
</dbReference>
<dbReference type="InterPro" id="IPR000182">
    <property type="entry name" value="GNAT_dom"/>
</dbReference>
<dbReference type="EC" id="2.3.1.-" evidence="2"/>
<gene>
    <name evidence="2" type="ORF">ACE1CC_04370</name>
</gene>
<sequence length="170" mass="19780">MRIQTLRKENLQQILELQQLVVANLVDTELFYQDTPDYIEDLLVTKGVILGAFDDNNLVGYRGIKFCLNAKENLGKEIDIVESELDLVAHFDALVVHPNYRRQGIAHRLNIEALDLIKQRNKKHLFVKVSPKNTASLAMLAKLGMEIKKKIYPYEKNWERYLLYKNLEIP</sequence>
<protein>
    <submittedName>
        <fullName evidence="2">GNAT family N-acetyltransferase</fullName>
        <ecNumber evidence="2">2.3.1.-</ecNumber>
    </submittedName>
</protein>
<keyword evidence="3" id="KW-1185">Reference proteome</keyword>
<dbReference type="EMBL" id="JBHFNQ010000040">
    <property type="protein sequence ID" value="MFB2876108.1"/>
    <property type="molecule type" value="Genomic_DNA"/>
</dbReference>
<keyword evidence="2" id="KW-0012">Acyltransferase</keyword>